<dbReference type="SMART" id="SM00710">
    <property type="entry name" value="PbH1"/>
    <property type="match status" value="12"/>
</dbReference>
<dbReference type="EMBL" id="SNRW01005104">
    <property type="protein sequence ID" value="KAA6385791.1"/>
    <property type="molecule type" value="Genomic_DNA"/>
</dbReference>
<reference evidence="1 2" key="1">
    <citation type="submission" date="2019-03" db="EMBL/GenBank/DDBJ databases">
        <title>Single cell metagenomics reveals metabolic interactions within the superorganism composed of flagellate Streblomastix strix and complex community of Bacteroidetes bacteria on its surface.</title>
        <authorList>
            <person name="Treitli S.C."/>
            <person name="Kolisko M."/>
            <person name="Husnik F."/>
            <person name="Keeling P."/>
            <person name="Hampl V."/>
        </authorList>
    </citation>
    <scope>NUCLEOTIDE SEQUENCE [LARGE SCALE GENOMIC DNA]</scope>
    <source>
        <strain evidence="1">ST1C</strain>
    </source>
</reference>
<dbReference type="SUPFAM" id="SSF51126">
    <property type="entry name" value="Pectin lyase-like"/>
    <property type="match status" value="2"/>
</dbReference>
<organism evidence="1 2">
    <name type="scientific">Streblomastix strix</name>
    <dbReference type="NCBI Taxonomy" id="222440"/>
    <lineage>
        <taxon>Eukaryota</taxon>
        <taxon>Metamonada</taxon>
        <taxon>Preaxostyla</taxon>
        <taxon>Oxymonadida</taxon>
        <taxon>Streblomastigidae</taxon>
        <taxon>Streblomastix</taxon>
    </lineage>
</organism>
<dbReference type="Proteomes" id="UP000324800">
    <property type="component" value="Unassembled WGS sequence"/>
</dbReference>
<gene>
    <name evidence="1" type="ORF">EZS28_018683</name>
</gene>
<sequence length="1342" mass="145711">MQYNNVGLGQLTISGNIIGCIIKDCIFSNCRTIQQQGGAVNLYIGGGTYADIINSSFIKCQSEQNFGGAIYANLNYLGASLSIQETCIFSECTAGKSGGALFVTIVGANSHLFIDKGITFDKCKSLGIQYEGGGAIYIDGYTSSNIEVSNTVITECESKVYGGGLDYQSLIGSSLIIRDTQITSCSALKQGGGIIAVINDQGAEVDIIDVTIRNCSSLIGGGLHFETQKQSLIEMNKLIFSECQSKDDGGGIFISVICNSQNSIILKGLSFANCQSLDTNGGGMYILTDGYDKVISIEDLTVINCSSKSFGGGIYIFNQQNVQMSINGNSILKNCTSEQGGGLHLFNGNPFSIFEIGGIFEMDNCTANQNGGGIYMTLIANRVLFENMTVTNCTALDGSGGFMFAEITISDEMTMNNCDIHKCSCTYGNGGGIFLIIGYETNQHFKFNEVLIHECKSTKNEQGYPSISGFGGGIFLSSNNNWDYLNEKIDFHGLKMYGNTAGSGGQNMFASFAEVQQWCLMGIDGEYVKGNYSDGISAKNELQGIPKLYIELTTSTTELIIADQEYLEDYWTFSGSIFHVSNRNNASPTGNDQDGCALIINPCRTIEYALQQISIQRELLQTSPTSEKRIGICSYGFDLIDPFLFNPSSSLTNVVKIMKQLYGTSSAMIGQAEIKILKNNDDSKENGKVGWISASGGLQLHLYGLNIIMDNSQLQIPIIYIQDSNSLLELHTITFSGIKLSPTSEAKGIIHIKYETSQLIAQSCIFSNINISSKGGNAIRILNSGSYPITSSIKGCQFNNISSIGDSNGRGGSAIYMESKHGSKLIIEDSSQFYKCVIDKGNGGAIYIDIDFASEFEFQIADALIQECQTKSDTSKDLPPTGYGGGIFLTGSGDYDPSTKRLDLKGMKIFGNMADNGGQSLYVAMTKLKEWCIIGNAGEYVKGNYSDGISNMNELQGITIDQQSFNILQKEQIQIQQRALEYYWNVRNSLYHIHNRNGGQYYGQDQQWCGNWDEPCESIQYAIDLISIKQGSSITKVEEKNIGISQYGYDLVSPIQLSKSGSHTDVVKIMKQMYGTPSQMSGNAEMKIMKNNDDNKENGKVGWISASGGLQLHLYGLSIIMDNSQLQIPIIYIQDSNSLLELNSNTFSGIKLSPTSEAKGIIHIKYDNSQLIAQSCIFSNINISSKGGNAIRILNSGSQPITSSIKECQFNNISSVGDSNGRGGSAIYMESKHGSKLIIEDSSQFYKCIIDKGNGGAIYIDIDFASEFEFKINDALIIECQTKSDTSKELPPTGYGGGIFLAGNGDYDPSKLRLDLKGMKILGNIADYGGQSLYVAMSNVIE</sequence>
<protein>
    <recommendedName>
        <fullName evidence="3">Right handed beta helix domain-containing protein</fullName>
    </recommendedName>
</protein>
<dbReference type="InterPro" id="IPR011050">
    <property type="entry name" value="Pectin_lyase_fold/virulence"/>
</dbReference>
<name>A0A5J4VT66_9EUKA</name>
<evidence type="ECO:0000313" key="2">
    <source>
        <dbReference type="Proteomes" id="UP000324800"/>
    </source>
</evidence>
<dbReference type="InterPro" id="IPR006626">
    <property type="entry name" value="PbH1"/>
</dbReference>
<evidence type="ECO:0008006" key="3">
    <source>
        <dbReference type="Google" id="ProtNLM"/>
    </source>
</evidence>
<evidence type="ECO:0000313" key="1">
    <source>
        <dbReference type="EMBL" id="KAA6385791.1"/>
    </source>
</evidence>
<accession>A0A5J4VT66</accession>
<comment type="caution">
    <text evidence="1">The sequence shown here is derived from an EMBL/GenBank/DDBJ whole genome shotgun (WGS) entry which is preliminary data.</text>
</comment>
<proteinExistence type="predicted"/>